<dbReference type="Proteomes" id="UP000831607">
    <property type="component" value="Chromosome"/>
</dbReference>
<gene>
    <name evidence="3" type="ORF">DHf2319_10300</name>
</gene>
<organism evidence="3 4">
    <name type="scientific">Orrella daihaiensis</name>
    <dbReference type="NCBI Taxonomy" id="2782176"/>
    <lineage>
        <taxon>Bacteria</taxon>
        <taxon>Pseudomonadati</taxon>
        <taxon>Pseudomonadota</taxon>
        <taxon>Betaproteobacteria</taxon>
        <taxon>Burkholderiales</taxon>
        <taxon>Alcaligenaceae</taxon>
        <taxon>Orrella</taxon>
    </lineage>
</organism>
<accession>A0ABY4AHR6</accession>
<feature type="domain" description="UspA" evidence="2">
    <location>
        <begin position="1"/>
        <end position="140"/>
    </location>
</feature>
<reference evidence="3 4" key="1">
    <citation type="submission" date="2020-11" db="EMBL/GenBank/DDBJ databases">
        <title>Algicoccus daihaiensis sp.nov., isolated from Daihai Lake in Inner Mongolia.</title>
        <authorList>
            <person name="Kai J."/>
        </authorList>
    </citation>
    <scope>NUCLEOTIDE SEQUENCE [LARGE SCALE GENOMIC DNA]</scope>
    <source>
        <strain evidence="4">f23</strain>
    </source>
</reference>
<keyword evidence="4" id="KW-1185">Reference proteome</keyword>
<dbReference type="RefSeq" id="WP_243478077.1">
    <property type="nucleotide sequence ID" value="NZ_CP063982.1"/>
</dbReference>
<evidence type="ECO:0000313" key="4">
    <source>
        <dbReference type="Proteomes" id="UP000831607"/>
    </source>
</evidence>
<comment type="similarity">
    <text evidence="1">Belongs to the universal stress protein A family.</text>
</comment>
<protein>
    <submittedName>
        <fullName evidence="3">Universal stress protein</fullName>
    </submittedName>
</protein>
<dbReference type="Pfam" id="PF00582">
    <property type="entry name" value="Usp"/>
    <property type="match status" value="1"/>
</dbReference>
<evidence type="ECO:0000313" key="3">
    <source>
        <dbReference type="EMBL" id="UOD49832.1"/>
    </source>
</evidence>
<name>A0ABY4AHR6_9BURK</name>
<dbReference type="CDD" id="cd00293">
    <property type="entry name" value="USP-like"/>
    <property type="match status" value="1"/>
</dbReference>
<dbReference type="PANTHER" id="PTHR46268">
    <property type="entry name" value="STRESS RESPONSE PROTEIN NHAX"/>
    <property type="match status" value="1"/>
</dbReference>
<dbReference type="PRINTS" id="PR01438">
    <property type="entry name" value="UNVRSLSTRESS"/>
</dbReference>
<dbReference type="Gene3D" id="3.40.50.620">
    <property type="entry name" value="HUPs"/>
    <property type="match status" value="1"/>
</dbReference>
<dbReference type="SUPFAM" id="SSF52402">
    <property type="entry name" value="Adenine nucleotide alpha hydrolases-like"/>
    <property type="match status" value="1"/>
</dbReference>
<dbReference type="PANTHER" id="PTHR46268:SF6">
    <property type="entry name" value="UNIVERSAL STRESS PROTEIN UP12"/>
    <property type="match status" value="1"/>
</dbReference>
<dbReference type="InterPro" id="IPR006015">
    <property type="entry name" value="Universal_stress_UspA"/>
</dbReference>
<dbReference type="InterPro" id="IPR014729">
    <property type="entry name" value="Rossmann-like_a/b/a_fold"/>
</dbReference>
<dbReference type="InterPro" id="IPR006016">
    <property type="entry name" value="UspA"/>
</dbReference>
<proteinExistence type="inferred from homology"/>
<sequence length="141" mass="15454">MPKNILLPVDLSDLKTSGKALAAALELVGPKTTLHVVSVLPKFGYAQVASYFSADFEKKALKRFGQALSAWVNTNVPEEVNVKPHVLHGSVYHEVLMAAKKLKADLIVIGAHRPELKDYFLGPNAARIVQHAKQSVYVVRN</sequence>
<dbReference type="EMBL" id="CP063982">
    <property type="protein sequence ID" value="UOD49832.1"/>
    <property type="molecule type" value="Genomic_DNA"/>
</dbReference>
<evidence type="ECO:0000256" key="1">
    <source>
        <dbReference type="ARBA" id="ARBA00008791"/>
    </source>
</evidence>
<evidence type="ECO:0000259" key="2">
    <source>
        <dbReference type="Pfam" id="PF00582"/>
    </source>
</evidence>